<dbReference type="RefSeq" id="WP_166097420.1">
    <property type="nucleotide sequence ID" value="NZ_JAADJT010000001.1"/>
</dbReference>
<evidence type="ECO:0000313" key="1">
    <source>
        <dbReference type="EMBL" id="NGZ82775.1"/>
    </source>
</evidence>
<sequence>MTAPRASLKSDGRFSLNWGYLNAIANGVSAIDLGALALRNLHDARQFVREYGFDLDQPAAPALIRKAHREAVDFILCSFLAPGQAALIPPEVSHPDDPLQLLVYASLRGQQVDARRMWSCAVLKVMHGIFYIDNNLKLRHFHAIRAQVFGSLDEVILHDGERHYLSDGEICLPMLHYDRKDNKGRNSILLKLLQKAAYLAADIFDHLGVRLVFATRFECLLALRSLQRAHLLSVTNVDAGRTRNTLLDLDAAKQIFTKYRARLEHSDEYPLALLRIMDAELAELSQPQTRCDNPHSGEGFSSIQITVRKMIHVQQLDAAPEQDYDVGFFFEYEIQLMDEASYQRSLSGPASHDAYKRRQLDTARGRVFGRDLIRWIERQPAV</sequence>
<proteinExistence type="predicted"/>
<dbReference type="Proteomes" id="UP000666369">
    <property type="component" value="Unassembled WGS sequence"/>
</dbReference>
<dbReference type="InterPro" id="IPR030824">
    <property type="entry name" value="CHP04562"/>
</dbReference>
<gene>
    <name evidence="1" type="ORF">GW587_00670</name>
</gene>
<accession>A0ABX0FE75</accession>
<comment type="caution">
    <text evidence="1">The sequence shown here is derived from an EMBL/GenBank/DDBJ whole genome shotgun (WGS) entry which is preliminary data.</text>
</comment>
<evidence type="ECO:0000313" key="2">
    <source>
        <dbReference type="Proteomes" id="UP000666369"/>
    </source>
</evidence>
<keyword evidence="2" id="KW-1185">Reference proteome</keyword>
<dbReference type="EMBL" id="JAADJT010000001">
    <property type="protein sequence ID" value="NGZ82775.1"/>
    <property type="molecule type" value="Genomic_DNA"/>
</dbReference>
<dbReference type="NCBIfam" id="TIGR04562">
    <property type="entry name" value="TIGR04552 family protein"/>
    <property type="match status" value="1"/>
</dbReference>
<reference evidence="2" key="1">
    <citation type="submission" date="2023-07" db="EMBL/GenBank/DDBJ databases">
        <title>Duganella aceri sp. nov., isolated from tree sap.</title>
        <authorList>
            <person name="Kim I.S."/>
        </authorList>
    </citation>
    <scope>NUCLEOTIDE SEQUENCE [LARGE SCALE GENOMIC DNA]</scope>
    <source>
        <strain evidence="2">SAP-35</strain>
    </source>
</reference>
<name>A0ABX0FE75_9BURK</name>
<dbReference type="NCBIfam" id="TIGR04552">
    <property type="entry name" value="TIGR04552 family protein"/>
    <property type="match status" value="1"/>
</dbReference>
<protein>
    <submittedName>
        <fullName evidence="1">TIGR04552 family protein</fullName>
    </submittedName>
</protein>
<organism evidence="1 2">
    <name type="scientific">Duganella aceris</name>
    <dbReference type="NCBI Taxonomy" id="2703883"/>
    <lineage>
        <taxon>Bacteria</taxon>
        <taxon>Pseudomonadati</taxon>
        <taxon>Pseudomonadota</taxon>
        <taxon>Betaproteobacteria</taxon>
        <taxon>Burkholderiales</taxon>
        <taxon>Oxalobacteraceae</taxon>
        <taxon>Telluria group</taxon>
        <taxon>Duganella</taxon>
    </lineage>
</organism>